<evidence type="ECO:0000313" key="10">
    <source>
        <dbReference type="WBParaSite" id="sdigi.contig27.g2117.t1"/>
    </source>
</evidence>
<reference evidence="10" key="1">
    <citation type="submission" date="2022-11" db="UniProtKB">
        <authorList>
            <consortium name="WormBaseParasite"/>
        </authorList>
    </citation>
    <scope>IDENTIFICATION</scope>
</reference>
<dbReference type="Pfam" id="PF00962">
    <property type="entry name" value="A_deaminase"/>
    <property type="match status" value="1"/>
</dbReference>
<evidence type="ECO:0000256" key="7">
    <source>
        <dbReference type="ARBA" id="ARBA00048787"/>
    </source>
</evidence>
<name>A0A915PMQ2_9BILA</name>
<protein>
    <submittedName>
        <fullName evidence="10">Adenosine deaminase domain-containing protein</fullName>
    </submittedName>
</protein>
<accession>A0A915PMQ2</accession>
<comment type="cofactor">
    <cofactor evidence="1">
        <name>Zn(2+)</name>
        <dbReference type="ChEBI" id="CHEBI:29105"/>
    </cofactor>
</comment>
<dbReference type="Proteomes" id="UP000887581">
    <property type="component" value="Unplaced"/>
</dbReference>
<dbReference type="InterPro" id="IPR032466">
    <property type="entry name" value="Metal_Hydrolase"/>
</dbReference>
<evidence type="ECO:0000256" key="1">
    <source>
        <dbReference type="ARBA" id="ARBA00001947"/>
    </source>
</evidence>
<dbReference type="GO" id="GO:0046103">
    <property type="term" value="P:inosine biosynthetic process"/>
    <property type="evidence" value="ECO:0007669"/>
    <property type="project" value="TreeGrafter"/>
</dbReference>
<dbReference type="PANTHER" id="PTHR11409:SF42">
    <property type="entry name" value="ADENOSINE DEAMINASE-LIKE PROTEIN"/>
    <property type="match status" value="1"/>
</dbReference>
<dbReference type="GO" id="GO:0006154">
    <property type="term" value="P:adenosine catabolic process"/>
    <property type="evidence" value="ECO:0007669"/>
    <property type="project" value="TreeGrafter"/>
</dbReference>
<dbReference type="GO" id="GO:0004000">
    <property type="term" value="F:adenosine deaminase activity"/>
    <property type="evidence" value="ECO:0007669"/>
    <property type="project" value="TreeGrafter"/>
</dbReference>
<keyword evidence="6" id="KW-0546">Nucleotide metabolism</keyword>
<feature type="domain" description="Adenosine deaminase" evidence="8">
    <location>
        <begin position="69"/>
        <end position="182"/>
    </location>
</feature>
<keyword evidence="5" id="KW-0862">Zinc</keyword>
<dbReference type="SUPFAM" id="SSF51556">
    <property type="entry name" value="Metallo-dependent hydrolases"/>
    <property type="match status" value="1"/>
</dbReference>
<keyword evidence="9" id="KW-1185">Reference proteome</keyword>
<organism evidence="9 10">
    <name type="scientific">Setaria digitata</name>
    <dbReference type="NCBI Taxonomy" id="48799"/>
    <lineage>
        <taxon>Eukaryota</taxon>
        <taxon>Metazoa</taxon>
        <taxon>Ecdysozoa</taxon>
        <taxon>Nematoda</taxon>
        <taxon>Chromadorea</taxon>
        <taxon>Rhabditida</taxon>
        <taxon>Spirurina</taxon>
        <taxon>Spiruromorpha</taxon>
        <taxon>Filarioidea</taxon>
        <taxon>Setariidae</taxon>
        <taxon>Setaria</taxon>
    </lineage>
</organism>
<evidence type="ECO:0000256" key="3">
    <source>
        <dbReference type="ARBA" id="ARBA00022723"/>
    </source>
</evidence>
<dbReference type="PANTHER" id="PTHR11409">
    <property type="entry name" value="ADENOSINE DEAMINASE"/>
    <property type="match status" value="1"/>
</dbReference>
<evidence type="ECO:0000256" key="4">
    <source>
        <dbReference type="ARBA" id="ARBA00022801"/>
    </source>
</evidence>
<dbReference type="AlphaFoldDB" id="A0A915PMQ2"/>
<comment type="catalytic activity">
    <reaction evidence="7">
        <text>N(6)-methyl-AMP + H2O + H(+) = IMP + methylamine</text>
        <dbReference type="Rhea" id="RHEA:16001"/>
        <dbReference type="ChEBI" id="CHEBI:15377"/>
        <dbReference type="ChEBI" id="CHEBI:15378"/>
        <dbReference type="ChEBI" id="CHEBI:58053"/>
        <dbReference type="ChEBI" id="CHEBI:59338"/>
        <dbReference type="ChEBI" id="CHEBI:144842"/>
    </reaction>
    <physiologicalReaction direction="left-to-right" evidence="7">
        <dbReference type="Rhea" id="RHEA:16002"/>
    </physiologicalReaction>
</comment>
<comment type="similarity">
    <text evidence="2">Belongs to the metallo-dependent hydrolases superfamily. Adenosine and AMP deaminases family.</text>
</comment>
<evidence type="ECO:0000259" key="8">
    <source>
        <dbReference type="Pfam" id="PF00962"/>
    </source>
</evidence>
<dbReference type="GO" id="GO:0009117">
    <property type="term" value="P:nucleotide metabolic process"/>
    <property type="evidence" value="ECO:0007669"/>
    <property type="project" value="UniProtKB-KW"/>
</dbReference>
<sequence length="445" mass="51984">MRGLFGGSKTTVFIAYLFVAFSRKILLKLGRVTLSISDRLQEFNVRWEACIRKSTLRTLEENRRKLGEPELTVEQRKLLWAYGEPRNLKEALKSLSVVYSMVLLQEDVFAITADIVDRYNADNVVYLELRVKPCISKELSPETFLRKVIQAIIAAKVKYPSMTVKVLVTIELERSIENVREAIDLVMILGRTRRSKNLPDSEVINGIEIVGDPNETDMRQVHELLNKVREESELVIVFNLAQVDIHSFLTGIHDGFDHLYDLLTFRPDRLSNAEILTDFRRNRNEINHRVLIDRLLSMKLPIDFSYTANRINCSKYDDCLIWRNHLCYLSSVGHPILLSTGYGELLGRSLSDEYYQLAVHMDLTPIDVFILARTASFFTEKTPRNKRCEFFPFTEQYDAFASEYGLNNSDEWKLQFLRHCQFFLSRPLTPRRKQRRRRIIDILYQ</sequence>
<evidence type="ECO:0000256" key="2">
    <source>
        <dbReference type="ARBA" id="ARBA00006676"/>
    </source>
</evidence>
<dbReference type="InterPro" id="IPR001365">
    <property type="entry name" value="A_deaminase_dom"/>
</dbReference>
<keyword evidence="3" id="KW-0479">Metal-binding</keyword>
<evidence type="ECO:0000313" key="9">
    <source>
        <dbReference type="Proteomes" id="UP000887581"/>
    </source>
</evidence>
<dbReference type="GO" id="GO:0046872">
    <property type="term" value="F:metal ion binding"/>
    <property type="evidence" value="ECO:0007669"/>
    <property type="project" value="UniProtKB-KW"/>
</dbReference>
<dbReference type="InterPro" id="IPR006330">
    <property type="entry name" value="Ado/ade_deaminase"/>
</dbReference>
<proteinExistence type="inferred from homology"/>
<keyword evidence="4" id="KW-0378">Hydrolase</keyword>
<dbReference type="WBParaSite" id="sdigi.contig27.g2117.t1">
    <property type="protein sequence ID" value="sdigi.contig27.g2117.t1"/>
    <property type="gene ID" value="sdigi.contig27.g2117"/>
</dbReference>
<dbReference type="Gene3D" id="3.20.20.140">
    <property type="entry name" value="Metal-dependent hydrolases"/>
    <property type="match status" value="1"/>
</dbReference>
<evidence type="ECO:0000256" key="6">
    <source>
        <dbReference type="ARBA" id="ARBA00023080"/>
    </source>
</evidence>
<evidence type="ECO:0000256" key="5">
    <source>
        <dbReference type="ARBA" id="ARBA00022833"/>
    </source>
</evidence>